<organism evidence="2 3">
    <name type="scientific">Faecalibacter macacae</name>
    <dbReference type="NCBI Taxonomy" id="1859289"/>
    <lineage>
        <taxon>Bacteria</taxon>
        <taxon>Pseudomonadati</taxon>
        <taxon>Bacteroidota</taxon>
        <taxon>Flavobacteriia</taxon>
        <taxon>Flavobacteriales</taxon>
        <taxon>Weeksellaceae</taxon>
        <taxon>Faecalibacter</taxon>
    </lineage>
</organism>
<feature type="transmembrane region" description="Helical" evidence="1">
    <location>
        <begin position="395"/>
        <end position="413"/>
    </location>
</feature>
<dbReference type="GO" id="GO:0005886">
    <property type="term" value="C:plasma membrane"/>
    <property type="evidence" value="ECO:0007669"/>
    <property type="project" value="TreeGrafter"/>
</dbReference>
<keyword evidence="1" id="KW-0472">Membrane</keyword>
<protein>
    <submittedName>
        <fullName evidence="2">DUF445 domain-containing protein</fullName>
    </submittedName>
</protein>
<dbReference type="RefSeq" id="WP_121934005.1">
    <property type="nucleotide sequence ID" value="NZ_RDOJ01000004.1"/>
</dbReference>
<dbReference type="PANTHER" id="PTHR38442:SF1">
    <property type="entry name" value="INNER MEMBRANE PROTEIN"/>
    <property type="match status" value="1"/>
</dbReference>
<feature type="transmembrane region" description="Helical" evidence="1">
    <location>
        <begin position="16"/>
        <end position="36"/>
    </location>
</feature>
<dbReference type="OrthoDB" id="9769590at2"/>
<dbReference type="EMBL" id="RDOJ01000004">
    <property type="protein sequence ID" value="RLZ11699.1"/>
    <property type="molecule type" value="Genomic_DNA"/>
</dbReference>
<evidence type="ECO:0000313" key="2">
    <source>
        <dbReference type="EMBL" id="RLZ11699.1"/>
    </source>
</evidence>
<evidence type="ECO:0000256" key="1">
    <source>
        <dbReference type="SAM" id="Phobius"/>
    </source>
</evidence>
<dbReference type="Proteomes" id="UP000275348">
    <property type="component" value="Unassembled WGS sequence"/>
</dbReference>
<keyword evidence="1" id="KW-1133">Transmembrane helix</keyword>
<accession>A0A3L9MLX2</accession>
<sequence length="414" mass="47526">MTEEQKKQSLRKHKTIATGLFVLMAIVYAVMVYLGTKSEDKWIGYVEAFSEAAMVGALADWFAVTALFSYPLGLKIPHTNLIEQSKNSIGDNLGSFVTNNFLTPSNIRPYIEKLDVVKFVAEWLHKKSNQEVLQEEIIGFVKKIIKDLDDKEVVDFLSDKGDEIIKQFDLKDLASTAVTYLVEKDKHSEILDVILPKAKAYIEESDVLIEDKINEKHPVISFFAGKKISKGVVSGVISFIEEIEEDKEHPIRKNIQDSLLKIAEKAKTDPYWEERINSMRDEFVTTDRIEEYASDLWQSLKMNLTESFDQDDSTLQKYIKKNIEKLSQNLNENEDMILKINGWIRHFLYRMILRNVTEVETLISKTVGDWEGKELSDKLELEVGKDLQFIRINGTIVGGIVGLIIYTVTQLFFH</sequence>
<evidence type="ECO:0000313" key="3">
    <source>
        <dbReference type="Proteomes" id="UP000275348"/>
    </source>
</evidence>
<dbReference type="InterPro" id="IPR016024">
    <property type="entry name" value="ARM-type_fold"/>
</dbReference>
<dbReference type="PANTHER" id="PTHR38442">
    <property type="entry name" value="INNER MEMBRANE PROTEIN-RELATED"/>
    <property type="match status" value="1"/>
</dbReference>
<proteinExistence type="predicted"/>
<feature type="transmembrane region" description="Helical" evidence="1">
    <location>
        <begin position="48"/>
        <end position="70"/>
    </location>
</feature>
<dbReference type="Pfam" id="PF04286">
    <property type="entry name" value="DUF445"/>
    <property type="match status" value="1"/>
</dbReference>
<dbReference type="AlphaFoldDB" id="A0A3L9MLX2"/>
<keyword evidence="3" id="KW-1185">Reference proteome</keyword>
<reference evidence="2 3" key="1">
    <citation type="submission" date="2018-10" db="EMBL/GenBank/DDBJ databases">
        <authorList>
            <person name="Chen X."/>
        </authorList>
    </citation>
    <scope>NUCLEOTIDE SEQUENCE [LARGE SCALE GENOMIC DNA]</scope>
    <source>
        <strain evidence="2 3">YIM 102668</strain>
    </source>
</reference>
<name>A0A3L9MLX2_9FLAO</name>
<dbReference type="InterPro" id="IPR007383">
    <property type="entry name" value="DUF445"/>
</dbReference>
<keyword evidence="1" id="KW-0812">Transmembrane</keyword>
<dbReference type="SUPFAM" id="SSF48371">
    <property type="entry name" value="ARM repeat"/>
    <property type="match status" value="1"/>
</dbReference>
<comment type="caution">
    <text evidence="2">The sequence shown here is derived from an EMBL/GenBank/DDBJ whole genome shotgun (WGS) entry which is preliminary data.</text>
</comment>
<gene>
    <name evidence="2" type="ORF">EAH69_04560</name>
</gene>